<keyword evidence="6" id="KW-1185">Reference proteome</keyword>
<dbReference type="RefSeq" id="WP_188581791.1">
    <property type="nucleotide sequence ID" value="NZ_BMCT01000006.1"/>
</dbReference>
<sequence length="203" mass="21915">MSLWRASDPLLLASRSAARLDMLRNAGLRVEARPVELDERAVEDEAVRSGAAPDDVARVLAREKALAASRLVPGRVVLGADQTLAVAGGVLHKPADLDAARDQLRKLSGRAHVLHSGVAVVRDEEVLFEDVDSARLVMRDLSEDFLDSYLAEAGPQVISSVGAYQIEGHGVQLFEAVEGSHFTILGLPLLKVLAYFRSEGWVT</sequence>
<dbReference type="AlphaFoldDB" id="A0A917C7D6"/>
<comment type="subcellular location">
    <subcellularLocation>
        <location evidence="4">Cytoplasm</location>
    </subcellularLocation>
</comment>
<dbReference type="GO" id="GO:0005737">
    <property type="term" value="C:cytoplasm"/>
    <property type="evidence" value="ECO:0007669"/>
    <property type="project" value="UniProtKB-SubCell"/>
</dbReference>
<keyword evidence="2 4" id="KW-0378">Hydrolase</keyword>
<dbReference type="Pfam" id="PF02545">
    <property type="entry name" value="Maf"/>
    <property type="match status" value="1"/>
</dbReference>
<dbReference type="PIRSF" id="PIRSF006305">
    <property type="entry name" value="Maf"/>
    <property type="match status" value="1"/>
</dbReference>
<evidence type="ECO:0000256" key="3">
    <source>
        <dbReference type="ARBA" id="ARBA00023080"/>
    </source>
</evidence>
<dbReference type="Proteomes" id="UP000606044">
    <property type="component" value="Unassembled WGS sequence"/>
</dbReference>
<evidence type="ECO:0000256" key="4">
    <source>
        <dbReference type="HAMAP-Rule" id="MF_00528"/>
    </source>
</evidence>
<comment type="cofactor">
    <cofactor evidence="1 4">
        <name>a divalent metal cation</name>
        <dbReference type="ChEBI" id="CHEBI:60240"/>
    </cofactor>
</comment>
<dbReference type="GO" id="GO:0047429">
    <property type="term" value="F:nucleoside triphosphate diphosphatase activity"/>
    <property type="evidence" value="ECO:0007669"/>
    <property type="project" value="UniProtKB-EC"/>
</dbReference>
<reference evidence="5" key="2">
    <citation type="submission" date="2020-09" db="EMBL/GenBank/DDBJ databases">
        <authorList>
            <person name="Sun Q."/>
            <person name="Sedlacek I."/>
        </authorList>
    </citation>
    <scope>NUCLEOTIDE SEQUENCE</scope>
    <source>
        <strain evidence="5">CCM 7897</strain>
    </source>
</reference>
<dbReference type="EMBL" id="BMCT01000006">
    <property type="protein sequence ID" value="GGF75722.1"/>
    <property type="molecule type" value="Genomic_DNA"/>
</dbReference>
<name>A0A917C7D6_9HYPH</name>
<dbReference type="PANTHER" id="PTHR43213">
    <property type="entry name" value="BIFUNCTIONAL DTTP/UTP PYROPHOSPHATASE/METHYLTRANSFERASE PROTEIN-RELATED"/>
    <property type="match status" value="1"/>
</dbReference>
<dbReference type="Gene3D" id="3.90.950.10">
    <property type="match status" value="1"/>
</dbReference>
<dbReference type="CDD" id="cd00555">
    <property type="entry name" value="Maf"/>
    <property type="match status" value="1"/>
</dbReference>
<proteinExistence type="inferred from homology"/>
<comment type="similarity">
    <text evidence="4">Belongs to the Maf family.</text>
</comment>
<comment type="caution">
    <text evidence="5">The sequence shown here is derived from an EMBL/GenBank/DDBJ whole genome shotgun (WGS) entry which is preliminary data.</text>
</comment>
<feature type="active site" description="Proton acceptor" evidence="4">
    <location>
        <position position="81"/>
    </location>
</feature>
<dbReference type="InterPro" id="IPR003697">
    <property type="entry name" value="Maf-like"/>
</dbReference>
<evidence type="ECO:0000256" key="1">
    <source>
        <dbReference type="ARBA" id="ARBA00001968"/>
    </source>
</evidence>
<comment type="caution">
    <text evidence="4">Lacks conserved residue(s) required for the propagation of feature annotation.</text>
</comment>
<keyword evidence="3 4" id="KW-0546">Nucleotide metabolism</keyword>
<dbReference type="PANTHER" id="PTHR43213:SF5">
    <property type="entry name" value="BIFUNCTIONAL DTTP_UTP PYROPHOSPHATASE_METHYLTRANSFERASE PROTEIN-RELATED"/>
    <property type="match status" value="1"/>
</dbReference>
<evidence type="ECO:0000313" key="6">
    <source>
        <dbReference type="Proteomes" id="UP000606044"/>
    </source>
</evidence>
<accession>A0A917C7D6</accession>
<gene>
    <name evidence="5" type="ORF">GCM10007301_39560</name>
</gene>
<comment type="catalytic activity">
    <reaction evidence="4">
        <text>a 2'-deoxyribonucleoside 5'-triphosphate + H2O = a 2'-deoxyribonucleoside 5'-phosphate + diphosphate + H(+)</text>
        <dbReference type="Rhea" id="RHEA:44644"/>
        <dbReference type="ChEBI" id="CHEBI:15377"/>
        <dbReference type="ChEBI" id="CHEBI:15378"/>
        <dbReference type="ChEBI" id="CHEBI:33019"/>
        <dbReference type="ChEBI" id="CHEBI:61560"/>
        <dbReference type="ChEBI" id="CHEBI:65317"/>
        <dbReference type="EC" id="3.6.1.9"/>
    </reaction>
</comment>
<keyword evidence="4" id="KW-0963">Cytoplasm</keyword>
<evidence type="ECO:0000256" key="2">
    <source>
        <dbReference type="ARBA" id="ARBA00022801"/>
    </source>
</evidence>
<comment type="catalytic activity">
    <reaction evidence="4">
        <text>a ribonucleoside 5'-triphosphate + H2O = a ribonucleoside 5'-phosphate + diphosphate + H(+)</text>
        <dbReference type="Rhea" id="RHEA:23996"/>
        <dbReference type="ChEBI" id="CHEBI:15377"/>
        <dbReference type="ChEBI" id="CHEBI:15378"/>
        <dbReference type="ChEBI" id="CHEBI:33019"/>
        <dbReference type="ChEBI" id="CHEBI:58043"/>
        <dbReference type="ChEBI" id="CHEBI:61557"/>
        <dbReference type="EC" id="3.6.1.9"/>
    </reaction>
</comment>
<organism evidence="5 6">
    <name type="scientific">Azorhizobium oxalatiphilum</name>
    <dbReference type="NCBI Taxonomy" id="980631"/>
    <lineage>
        <taxon>Bacteria</taxon>
        <taxon>Pseudomonadati</taxon>
        <taxon>Pseudomonadota</taxon>
        <taxon>Alphaproteobacteria</taxon>
        <taxon>Hyphomicrobiales</taxon>
        <taxon>Xanthobacteraceae</taxon>
        <taxon>Azorhizobium</taxon>
    </lineage>
</organism>
<dbReference type="HAMAP" id="MF_00528">
    <property type="entry name" value="Maf"/>
    <property type="match status" value="1"/>
</dbReference>
<dbReference type="InterPro" id="IPR029001">
    <property type="entry name" value="ITPase-like_fam"/>
</dbReference>
<evidence type="ECO:0000313" key="5">
    <source>
        <dbReference type="EMBL" id="GGF75722.1"/>
    </source>
</evidence>
<protein>
    <recommendedName>
        <fullName evidence="4">Nucleoside triphosphate pyrophosphatase</fullName>
        <ecNumber evidence="4">3.6.1.9</ecNumber>
    </recommendedName>
    <alternativeName>
        <fullName evidence="4">Nucleotide pyrophosphatase</fullName>
        <shortName evidence="4">Nucleotide PPase</shortName>
    </alternativeName>
</protein>
<reference evidence="5" key="1">
    <citation type="journal article" date="2014" name="Int. J. Syst. Evol. Microbiol.">
        <title>Complete genome sequence of Corynebacterium casei LMG S-19264T (=DSM 44701T), isolated from a smear-ripened cheese.</title>
        <authorList>
            <consortium name="US DOE Joint Genome Institute (JGI-PGF)"/>
            <person name="Walter F."/>
            <person name="Albersmeier A."/>
            <person name="Kalinowski J."/>
            <person name="Ruckert C."/>
        </authorList>
    </citation>
    <scope>NUCLEOTIDE SEQUENCE</scope>
    <source>
        <strain evidence="5">CCM 7897</strain>
    </source>
</reference>
<dbReference type="EC" id="3.6.1.9" evidence="4"/>
<dbReference type="GO" id="GO:0009117">
    <property type="term" value="P:nucleotide metabolic process"/>
    <property type="evidence" value="ECO:0007669"/>
    <property type="project" value="UniProtKB-KW"/>
</dbReference>
<comment type="function">
    <text evidence="4">Nucleoside triphosphate pyrophosphatase. May have a dual role in cell division arrest and in preventing the incorporation of modified nucleotides into cellular nucleic acids.</text>
</comment>
<dbReference type="SUPFAM" id="SSF52972">
    <property type="entry name" value="ITPase-like"/>
    <property type="match status" value="1"/>
</dbReference>